<evidence type="ECO:0000313" key="18">
    <source>
        <dbReference type="EMBL" id="CAF5180554.1"/>
    </source>
</evidence>
<dbReference type="Proteomes" id="UP000663834">
    <property type="component" value="Unassembled WGS sequence"/>
</dbReference>
<evidence type="ECO:0000313" key="13">
    <source>
        <dbReference type="EMBL" id="CAF2241294.1"/>
    </source>
</evidence>
<name>A0A816N9M9_9BILA</name>
<dbReference type="EMBL" id="CAJNRE010011963">
    <property type="protein sequence ID" value="CAF2106070.1"/>
    <property type="molecule type" value="Genomic_DNA"/>
</dbReference>
<dbReference type="Proteomes" id="UP000681720">
    <property type="component" value="Unassembled WGS sequence"/>
</dbReference>
<evidence type="ECO:0000313" key="9">
    <source>
        <dbReference type="EMBL" id="CAF2136367.1"/>
    </source>
</evidence>
<protein>
    <submittedName>
        <fullName evidence="3">Uncharacterized protein</fullName>
    </submittedName>
</protein>
<dbReference type="Proteomes" id="UP000663887">
    <property type="component" value="Unassembled WGS sequence"/>
</dbReference>
<feature type="non-terminal residue" evidence="3">
    <location>
        <position position="11"/>
    </location>
</feature>
<dbReference type="EMBL" id="CAJOBI010222118">
    <property type="protein sequence ID" value="CAF5044046.1"/>
    <property type="molecule type" value="Genomic_DNA"/>
</dbReference>
<dbReference type="Proteomes" id="UP000676336">
    <property type="component" value="Unassembled WGS sequence"/>
</dbReference>
<evidence type="ECO:0000313" key="4">
    <source>
        <dbReference type="EMBL" id="CAF2055815.1"/>
    </source>
</evidence>
<dbReference type="EMBL" id="CAJOBI010321785">
    <property type="protein sequence ID" value="CAF5186276.1"/>
    <property type="molecule type" value="Genomic_DNA"/>
</dbReference>
<evidence type="ECO:0000313" key="14">
    <source>
        <dbReference type="EMBL" id="CAF4270696.1"/>
    </source>
</evidence>
<dbReference type="Proteomes" id="UP000681967">
    <property type="component" value="Unassembled WGS sequence"/>
</dbReference>
<evidence type="ECO:0000313" key="7">
    <source>
        <dbReference type="EMBL" id="CAF2106070.1"/>
    </source>
</evidence>
<evidence type="ECO:0000313" key="19">
    <source>
        <dbReference type="EMBL" id="CAF5186276.1"/>
    </source>
</evidence>
<organism evidence="3 20">
    <name type="scientific">Rotaria magnacalcarata</name>
    <dbReference type="NCBI Taxonomy" id="392030"/>
    <lineage>
        <taxon>Eukaryota</taxon>
        <taxon>Metazoa</taxon>
        <taxon>Spiralia</taxon>
        <taxon>Gnathifera</taxon>
        <taxon>Rotifera</taxon>
        <taxon>Eurotatoria</taxon>
        <taxon>Bdelloidea</taxon>
        <taxon>Philodinida</taxon>
        <taxon>Philodinidae</taxon>
        <taxon>Rotaria</taxon>
    </lineage>
</organism>
<sequence length="11" mass="1330">MYLISKDHLPL</sequence>
<dbReference type="Proteomes" id="UP000663856">
    <property type="component" value="Unassembled WGS sequence"/>
</dbReference>
<dbReference type="EMBL" id="CAJOBH010290489">
    <property type="protein sequence ID" value="CAF5180554.1"/>
    <property type="molecule type" value="Genomic_DNA"/>
</dbReference>
<evidence type="ECO:0000313" key="10">
    <source>
        <dbReference type="EMBL" id="CAF2145354.1"/>
    </source>
</evidence>
<evidence type="ECO:0000313" key="5">
    <source>
        <dbReference type="EMBL" id="CAF2058025.1"/>
    </source>
</evidence>
<dbReference type="EMBL" id="CAJOBJ010282793">
    <property type="protein sequence ID" value="CAF5145839.1"/>
    <property type="molecule type" value="Genomic_DNA"/>
</dbReference>
<dbReference type="EMBL" id="CAJNRE010011483">
    <property type="protein sequence ID" value="CAF2101856.1"/>
    <property type="molecule type" value="Genomic_DNA"/>
</dbReference>
<comment type="caution">
    <text evidence="3">The sequence shown here is derived from an EMBL/GenBank/DDBJ whole genome shotgun (WGS) entry which is preliminary data.</text>
</comment>
<dbReference type="EMBL" id="CAJNRE010020031">
    <property type="protein sequence ID" value="CAF2219929.1"/>
    <property type="molecule type" value="Genomic_DNA"/>
</dbReference>
<dbReference type="Proteomes" id="UP000663855">
    <property type="component" value="Unassembled WGS sequence"/>
</dbReference>
<dbReference type="EMBL" id="CAJNRE010004275">
    <property type="protein sequence ID" value="CAF2033624.1"/>
    <property type="molecule type" value="Genomic_DNA"/>
</dbReference>
<dbReference type="EMBL" id="CAJNOV010011778">
    <property type="protein sequence ID" value="CAF1460811.1"/>
    <property type="molecule type" value="Genomic_DNA"/>
</dbReference>
<evidence type="ECO:0000313" key="2">
    <source>
        <dbReference type="EMBL" id="CAF1666481.1"/>
    </source>
</evidence>
<evidence type="ECO:0000313" key="17">
    <source>
        <dbReference type="EMBL" id="CAF5168098.1"/>
    </source>
</evidence>
<evidence type="ECO:0000313" key="3">
    <source>
        <dbReference type="EMBL" id="CAF2033624.1"/>
    </source>
</evidence>
<evidence type="ECO:0000313" key="15">
    <source>
        <dbReference type="EMBL" id="CAF5044046.1"/>
    </source>
</evidence>
<dbReference type="EMBL" id="CAJNRE010017681">
    <property type="protein sequence ID" value="CAF2156627.1"/>
    <property type="molecule type" value="Genomic_DNA"/>
</dbReference>
<reference evidence="3" key="1">
    <citation type="submission" date="2021-02" db="EMBL/GenBank/DDBJ databases">
        <authorList>
            <person name="Nowell W R."/>
        </authorList>
    </citation>
    <scope>NUCLEOTIDE SEQUENCE</scope>
</reference>
<evidence type="ECO:0000313" key="16">
    <source>
        <dbReference type="EMBL" id="CAF5145839.1"/>
    </source>
</evidence>
<proteinExistence type="predicted"/>
<accession>A0A816N9M9</accession>
<dbReference type="EMBL" id="CAJNRF010011981">
    <property type="protein sequence ID" value="CAF2136367.1"/>
    <property type="molecule type" value="Genomic_DNA"/>
</dbReference>
<evidence type="ECO:0000313" key="12">
    <source>
        <dbReference type="EMBL" id="CAF2219929.1"/>
    </source>
</evidence>
<dbReference type="EMBL" id="CAJNRE010006501">
    <property type="protein sequence ID" value="CAF2055815.1"/>
    <property type="molecule type" value="Genomic_DNA"/>
</dbReference>
<dbReference type="EMBL" id="CAJNRG010013027">
    <property type="protein sequence ID" value="CAF2145354.1"/>
    <property type="molecule type" value="Genomic_DNA"/>
</dbReference>
<dbReference type="Proteomes" id="UP000663824">
    <property type="component" value="Unassembled WGS sequence"/>
</dbReference>
<dbReference type="EMBL" id="CAJOBI010030588">
    <property type="protein sequence ID" value="CAF4270696.1"/>
    <property type="molecule type" value="Genomic_DNA"/>
</dbReference>
<gene>
    <name evidence="18" type="ORF">BYL167_LOCUS78893</name>
    <name evidence="1" type="ORF">CJN711_LOCUS25084</name>
    <name evidence="16" type="ORF">GIL414_LOCUS64758</name>
    <name evidence="17" type="ORF">GIL414_LOCUS66500</name>
    <name evidence="2" type="ORF">KQP761_LOCUS33229</name>
    <name evidence="3" type="ORF">MBJ925_LOCUS10319</name>
    <name evidence="4" type="ORF">MBJ925_LOCUS14008</name>
    <name evidence="5" type="ORF">MBJ925_LOCUS14347</name>
    <name evidence="6" type="ORF">MBJ925_LOCUS22421</name>
    <name evidence="7" type="ORF">MBJ925_LOCUS23299</name>
    <name evidence="8" type="ORF">MBJ925_LOCUS27867</name>
    <name evidence="11" type="ORF">MBJ925_LOCUS32414</name>
    <name evidence="12" type="ORF">MBJ925_LOCUS36329</name>
    <name evidence="13" type="ORF">MBJ925_LOCUS37365</name>
    <name evidence="14" type="ORF">SMN809_LOCUS24822</name>
    <name evidence="15" type="ORF">SMN809_LOCUS58806</name>
    <name evidence="19" type="ORF">SMN809_LOCUS70592</name>
    <name evidence="9" type="ORF">WKI299_LOCUS27404</name>
    <name evidence="10" type="ORF">XDN619_LOCUS27541</name>
</gene>
<evidence type="ECO:0000313" key="11">
    <source>
        <dbReference type="EMBL" id="CAF2156627.1"/>
    </source>
</evidence>
<dbReference type="EMBL" id="CAJNRE010006705">
    <property type="protein sequence ID" value="CAF2058025.1"/>
    <property type="molecule type" value="Genomic_DNA"/>
</dbReference>
<dbReference type="EMBL" id="CAJNRE010014921">
    <property type="protein sequence ID" value="CAF2132571.1"/>
    <property type="molecule type" value="Genomic_DNA"/>
</dbReference>
<dbReference type="EMBL" id="CAJOBJ010313611">
    <property type="protein sequence ID" value="CAF5168098.1"/>
    <property type="molecule type" value="Genomic_DNA"/>
</dbReference>
<dbReference type="EMBL" id="CAJNOW010018569">
    <property type="protein sequence ID" value="CAF1666481.1"/>
    <property type="molecule type" value="Genomic_DNA"/>
</dbReference>
<evidence type="ECO:0000313" key="6">
    <source>
        <dbReference type="EMBL" id="CAF2101856.1"/>
    </source>
</evidence>
<evidence type="ECO:0000313" key="1">
    <source>
        <dbReference type="EMBL" id="CAF1460811.1"/>
    </source>
</evidence>
<evidence type="ECO:0000313" key="8">
    <source>
        <dbReference type="EMBL" id="CAF2132571.1"/>
    </source>
</evidence>
<dbReference type="EMBL" id="CAJNRE010020788">
    <property type="protein sequence ID" value="CAF2241294.1"/>
    <property type="molecule type" value="Genomic_DNA"/>
</dbReference>
<evidence type="ECO:0000313" key="20">
    <source>
        <dbReference type="Proteomes" id="UP000663824"/>
    </source>
</evidence>